<dbReference type="Proteomes" id="UP000796761">
    <property type="component" value="Unassembled WGS sequence"/>
</dbReference>
<keyword evidence="2" id="KW-1185">Reference proteome</keyword>
<evidence type="ECO:0000313" key="2">
    <source>
        <dbReference type="Proteomes" id="UP000796761"/>
    </source>
</evidence>
<evidence type="ECO:0000313" key="1">
    <source>
        <dbReference type="EMBL" id="TRZ23272.1"/>
    </source>
</evidence>
<dbReference type="EMBL" id="SWJQ01000079">
    <property type="protein sequence ID" value="TRZ23272.1"/>
    <property type="molecule type" value="Genomic_DNA"/>
</dbReference>
<proteinExistence type="predicted"/>
<reference evidence="1" key="1">
    <citation type="submission" date="2019-04" db="EMBL/GenBank/DDBJ databases">
        <title>Genome assembly of Zosterops borbonicus 15179.</title>
        <authorList>
            <person name="Leroy T."/>
            <person name="Anselmetti Y."/>
            <person name="Tilak M.-K."/>
            <person name="Nabholz B."/>
        </authorList>
    </citation>
    <scope>NUCLEOTIDE SEQUENCE</scope>
    <source>
        <strain evidence="1">HGM_15179</strain>
        <tissue evidence="1">Muscle</tissue>
    </source>
</reference>
<sequence length="76" mass="7821">MKKKGQEVLWAPDSPAAHGEGIGEAAVSLEVQGGAGGCPKEIITPLEGHAGAASLAGPVALWREDPTLEQVCCQDW</sequence>
<accession>A0A8K1GSJ0</accession>
<name>A0A8K1GSJ0_9PASS</name>
<dbReference type="AlphaFoldDB" id="A0A8K1GSJ0"/>
<gene>
    <name evidence="1" type="ORF">HGM15179_003841</name>
</gene>
<organism evidence="1 2">
    <name type="scientific">Zosterops borbonicus</name>
    <dbReference type="NCBI Taxonomy" id="364589"/>
    <lineage>
        <taxon>Eukaryota</taxon>
        <taxon>Metazoa</taxon>
        <taxon>Chordata</taxon>
        <taxon>Craniata</taxon>
        <taxon>Vertebrata</taxon>
        <taxon>Euteleostomi</taxon>
        <taxon>Archelosauria</taxon>
        <taxon>Archosauria</taxon>
        <taxon>Dinosauria</taxon>
        <taxon>Saurischia</taxon>
        <taxon>Theropoda</taxon>
        <taxon>Coelurosauria</taxon>
        <taxon>Aves</taxon>
        <taxon>Neognathae</taxon>
        <taxon>Neoaves</taxon>
        <taxon>Telluraves</taxon>
        <taxon>Australaves</taxon>
        <taxon>Passeriformes</taxon>
        <taxon>Sylvioidea</taxon>
        <taxon>Zosteropidae</taxon>
        <taxon>Zosterops</taxon>
    </lineage>
</organism>
<protein>
    <submittedName>
        <fullName evidence="1">Uncharacterized protein</fullName>
    </submittedName>
</protein>
<comment type="caution">
    <text evidence="1">The sequence shown here is derived from an EMBL/GenBank/DDBJ whole genome shotgun (WGS) entry which is preliminary data.</text>
</comment>